<dbReference type="AlphaFoldDB" id="K6UZ28"/>
<accession>K6UZ28</accession>
<organism evidence="2 3">
    <name type="scientific">Gordonia rhizosphera NBRC 16068</name>
    <dbReference type="NCBI Taxonomy" id="1108045"/>
    <lineage>
        <taxon>Bacteria</taxon>
        <taxon>Bacillati</taxon>
        <taxon>Actinomycetota</taxon>
        <taxon>Actinomycetes</taxon>
        <taxon>Mycobacteriales</taxon>
        <taxon>Gordoniaceae</taxon>
        <taxon>Gordonia</taxon>
    </lineage>
</organism>
<evidence type="ECO:0000259" key="1">
    <source>
        <dbReference type="Pfam" id="PF01814"/>
    </source>
</evidence>
<dbReference type="Pfam" id="PF01814">
    <property type="entry name" value="Hemerythrin"/>
    <property type="match status" value="1"/>
</dbReference>
<reference evidence="2 3" key="1">
    <citation type="submission" date="2012-08" db="EMBL/GenBank/DDBJ databases">
        <title>Whole genome shotgun sequence of Gordonia rhizosphera NBRC 16068.</title>
        <authorList>
            <person name="Takarada H."/>
            <person name="Isaki S."/>
            <person name="Hosoyama A."/>
            <person name="Tsuchikane K."/>
            <person name="Katsumata H."/>
            <person name="Baba S."/>
            <person name="Ohji S."/>
            <person name="Yamazaki S."/>
            <person name="Fujita N."/>
        </authorList>
    </citation>
    <scope>NUCLEOTIDE SEQUENCE [LARGE SCALE GENOMIC DNA]</scope>
    <source>
        <strain evidence="2 3">NBRC 16068</strain>
    </source>
</reference>
<protein>
    <recommendedName>
        <fullName evidence="1">Hemerythrin-like domain-containing protein</fullName>
    </recommendedName>
</protein>
<dbReference type="STRING" id="1108045.GORHZ_037_00310"/>
<dbReference type="RefSeq" id="WP_006330382.1">
    <property type="nucleotide sequence ID" value="NZ_BAHC01000037.1"/>
</dbReference>
<dbReference type="Proteomes" id="UP000008363">
    <property type="component" value="Unassembled WGS sequence"/>
</dbReference>
<dbReference type="Gene3D" id="1.20.120.520">
    <property type="entry name" value="nmb1532 protein domain like"/>
    <property type="match status" value="1"/>
</dbReference>
<sequence length="245" mass="27837">MTTTTPAATRPTQLVLPGQAAAPNGPVDPFMMYLMHHAFRRDLADFARCAPRTPVADRVTWRRLRDRWADFGEVLHHHHSAEDQIVWPTLTQRADADGRAVLDAMEAEHDLIDPLLSGCALEFDRLGRHRDIAARERLADLLVRTRDCLGAHLAHEETEALVLIQRHFDAEDWELIERQINGAADTGIRDLFRFIPWLLKGIEREDRAAILAKVPGVFRFLAKLGEGRFARAERRTFIYDPAAAI</sequence>
<evidence type="ECO:0000313" key="2">
    <source>
        <dbReference type="EMBL" id="GAB88723.1"/>
    </source>
</evidence>
<comment type="caution">
    <text evidence="2">The sequence shown here is derived from an EMBL/GenBank/DDBJ whole genome shotgun (WGS) entry which is preliminary data.</text>
</comment>
<evidence type="ECO:0000313" key="3">
    <source>
        <dbReference type="Proteomes" id="UP000008363"/>
    </source>
</evidence>
<dbReference type="EMBL" id="BAHC01000037">
    <property type="protein sequence ID" value="GAB88723.1"/>
    <property type="molecule type" value="Genomic_DNA"/>
</dbReference>
<proteinExistence type="predicted"/>
<feature type="domain" description="Hemerythrin-like" evidence="1">
    <location>
        <begin position="32"/>
        <end position="160"/>
    </location>
</feature>
<name>K6UZ28_9ACTN</name>
<dbReference type="CDD" id="cd12108">
    <property type="entry name" value="Hr-like"/>
    <property type="match status" value="1"/>
</dbReference>
<dbReference type="InterPro" id="IPR012312">
    <property type="entry name" value="Hemerythrin-like"/>
</dbReference>
<dbReference type="OrthoDB" id="5197650at2"/>
<dbReference type="eggNOG" id="COG3945">
    <property type="taxonomic scope" value="Bacteria"/>
</dbReference>
<keyword evidence="3" id="KW-1185">Reference proteome</keyword>
<gene>
    <name evidence="2" type="ORF">GORHZ_037_00310</name>
</gene>